<dbReference type="InterPro" id="IPR000172">
    <property type="entry name" value="GMC_OxRdtase_N"/>
</dbReference>
<evidence type="ECO:0000256" key="5">
    <source>
        <dbReference type="PIRSR" id="PIRSR000137-2"/>
    </source>
</evidence>
<feature type="binding site" evidence="5">
    <location>
        <position position="237"/>
    </location>
    <ligand>
        <name>FAD</name>
        <dbReference type="ChEBI" id="CHEBI:57692"/>
    </ligand>
</feature>
<dbReference type="GO" id="GO:0050660">
    <property type="term" value="F:flavin adenine dinucleotide binding"/>
    <property type="evidence" value="ECO:0007669"/>
    <property type="project" value="InterPro"/>
</dbReference>
<evidence type="ECO:0000256" key="3">
    <source>
        <dbReference type="ARBA" id="ARBA00022630"/>
    </source>
</evidence>
<dbReference type="KEGG" id="ppai:E1956_41815"/>
<keyword evidence="4 5" id="KW-0274">FAD</keyword>
<dbReference type="Proteomes" id="UP000295727">
    <property type="component" value="Chromosome 4"/>
</dbReference>
<dbReference type="Pfam" id="PF05199">
    <property type="entry name" value="GMC_oxred_C"/>
    <property type="match status" value="1"/>
</dbReference>
<dbReference type="InterPro" id="IPR036188">
    <property type="entry name" value="FAD/NAD-bd_sf"/>
</dbReference>
<dbReference type="InterPro" id="IPR012132">
    <property type="entry name" value="GMC_OxRdtase"/>
</dbReference>
<comment type="similarity">
    <text evidence="2">Belongs to the GMC oxidoreductase family.</text>
</comment>
<proteinExistence type="inferred from homology"/>
<accession>A0A4P7D8X9</accession>
<dbReference type="InterPro" id="IPR007867">
    <property type="entry name" value="GMC_OxRtase_C"/>
</dbReference>
<feature type="domain" description="Rhodanese" evidence="6">
    <location>
        <begin position="173"/>
        <end position="207"/>
    </location>
</feature>
<dbReference type="Gene3D" id="3.50.50.60">
    <property type="entry name" value="FAD/NAD(P)-binding domain"/>
    <property type="match status" value="2"/>
</dbReference>
<evidence type="ECO:0000256" key="1">
    <source>
        <dbReference type="ARBA" id="ARBA00001974"/>
    </source>
</evidence>
<evidence type="ECO:0000256" key="2">
    <source>
        <dbReference type="ARBA" id="ARBA00010790"/>
    </source>
</evidence>
<evidence type="ECO:0000313" key="8">
    <source>
        <dbReference type="Proteomes" id="UP000295727"/>
    </source>
</evidence>
<dbReference type="Gene3D" id="3.30.410.40">
    <property type="match status" value="1"/>
</dbReference>
<name>A0A4P7D8X9_9BURK</name>
<dbReference type="PROSITE" id="PS50206">
    <property type="entry name" value="RHODANESE_3"/>
    <property type="match status" value="1"/>
</dbReference>
<dbReference type="PIRSF" id="PIRSF000137">
    <property type="entry name" value="Alcohol_oxidase"/>
    <property type="match status" value="1"/>
</dbReference>
<dbReference type="PANTHER" id="PTHR11552">
    <property type="entry name" value="GLUCOSE-METHANOL-CHOLINE GMC OXIDOREDUCTASE"/>
    <property type="match status" value="1"/>
</dbReference>
<dbReference type="AlphaFoldDB" id="A0A4P7D8X9"/>
<reference evidence="7 8" key="1">
    <citation type="submission" date="2019-03" db="EMBL/GenBank/DDBJ databases">
        <title>Paraburkholderia sp. 7MH5, isolated from subtropical forest soil.</title>
        <authorList>
            <person name="Gao Z.-H."/>
            <person name="Qiu L.-H."/>
        </authorList>
    </citation>
    <scope>NUCLEOTIDE SEQUENCE [LARGE SCALE GENOMIC DNA]</scope>
    <source>
        <strain evidence="7 8">7MH5</strain>
    </source>
</reference>
<keyword evidence="3" id="KW-0285">Flavoprotein</keyword>
<evidence type="ECO:0000313" key="7">
    <source>
        <dbReference type="EMBL" id="QBR03897.1"/>
    </source>
</evidence>
<dbReference type="PANTHER" id="PTHR11552:SF147">
    <property type="entry name" value="CHOLINE DEHYDROGENASE, MITOCHONDRIAL"/>
    <property type="match status" value="1"/>
</dbReference>
<dbReference type="EMBL" id="CP038151">
    <property type="protein sequence ID" value="QBR03897.1"/>
    <property type="molecule type" value="Genomic_DNA"/>
</dbReference>
<dbReference type="OrthoDB" id="9785276at2"/>
<dbReference type="Pfam" id="PF00732">
    <property type="entry name" value="GMC_oxred_N"/>
    <property type="match status" value="1"/>
</dbReference>
<organism evidence="7 8">
    <name type="scientific">Paraburkholderia pallida</name>
    <dbReference type="NCBI Taxonomy" id="2547399"/>
    <lineage>
        <taxon>Bacteria</taxon>
        <taxon>Pseudomonadati</taxon>
        <taxon>Pseudomonadota</taxon>
        <taxon>Betaproteobacteria</taxon>
        <taxon>Burkholderiales</taxon>
        <taxon>Burkholderiaceae</taxon>
        <taxon>Paraburkholderia</taxon>
    </lineage>
</organism>
<dbReference type="PROSITE" id="PS00624">
    <property type="entry name" value="GMC_OXRED_2"/>
    <property type="match status" value="1"/>
</dbReference>
<protein>
    <submittedName>
        <fullName evidence="7">Glucose-methanol-choline oxidoreductase</fullName>
    </submittedName>
</protein>
<keyword evidence="8" id="KW-1185">Reference proteome</keyword>
<gene>
    <name evidence="7" type="ORF">E1956_41815</name>
</gene>
<dbReference type="GO" id="GO:0016614">
    <property type="term" value="F:oxidoreductase activity, acting on CH-OH group of donors"/>
    <property type="evidence" value="ECO:0007669"/>
    <property type="project" value="InterPro"/>
</dbReference>
<dbReference type="InterPro" id="IPR001763">
    <property type="entry name" value="Rhodanese-like_dom"/>
</dbReference>
<dbReference type="SUPFAM" id="SSF54373">
    <property type="entry name" value="FAD-linked reductases, C-terminal domain"/>
    <property type="match status" value="1"/>
</dbReference>
<feature type="binding site" evidence="5">
    <location>
        <position position="99"/>
    </location>
    <ligand>
        <name>FAD</name>
        <dbReference type="ChEBI" id="CHEBI:57692"/>
    </ligand>
</feature>
<sequence>MQPTGTQRENASNEDFGAFDVAIVGGGSAGCVLANRLSAEPGLRVLLIEAGRDFAPGDEPATMRDSYPRSYGQPEWFWTPLNAEVRHNEAPRPFEQARVMGGGSSVMGMAALRGLPSDYDAWADAGAVGWGWDDVLPWFRALENDLDFKGPLHGDKGPITVRRHAQQMWPPFSSSLADALRERGYGDVADLNGSFGEGIGAVPMSNLPDRRISAAVAYLDATVRARPNLRIQASTLVERIELTGRRVSGITVSTPQGRHFIAARHVVAAAGAIHSPALLQRSGIGEPDTLRALGIPVVHALPGVGKNLQNHPLVSLATWLKPGARQPNTLKPGFSNCLRYSSNHPECPRCDMFVVMLNKTSWHALGRSIGGIGVSVYKPFSQGDVVLQSPDAQTPPRVRFNLLADERDRTRLADGLRLAFDLLAAPHVARHIDGAVLPINGKLIRELNRPSTWNAFKARAAAFAFDLSPLARTKALAAIGLDCASLRSRDDAAIADMVYERAVPTGHVAGTCRIGPASDPYAVVDTQCHVRGVEGLSVIDASVMPAVVSANTNLPVIMVAEKAAADLSATLCCRRRATAPSLYFVH</sequence>
<evidence type="ECO:0000259" key="6">
    <source>
        <dbReference type="PROSITE" id="PS50206"/>
    </source>
</evidence>
<dbReference type="SUPFAM" id="SSF51905">
    <property type="entry name" value="FAD/NAD(P)-binding domain"/>
    <property type="match status" value="1"/>
</dbReference>
<comment type="cofactor">
    <cofactor evidence="1 5">
        <name>FAD</name>
        <dbReference type="ChEBI" id="CHEBI:57692"/>
    </cofactor>
</comment>
<evidence type="ECO:0000256" key="4">
    <source>
        <dbReference type="ARBA" id="ARBA00022827"/>
    </source>
</evidence>